<sequence>MHGKSAGVPQHEDRRIREARQRVRDMQNARTEIDRGLHVLSVTCDALDEARGCVARAGDVALGVADEARAPTREPLGSEIAAALAAAIETIRGAVVDGLNLLHGDEDDGAPAGMEIAVADAPATVIGRTPVLAFFEGLLEGDAVCLPESFGASGPPSDEERQELASRLALVSMRLHQEGLRYRQHLESLVQRADFVRTMIETVSSTLLPHSGQPLSDADALRMASSVGTSLRAARDLPALAPRSASSILDLF</sequence>
<dbReference type="RefSeq" id="WP_192533974.1">
    <property type="nucleotide sequence ID" value="NZ_JACZHT010000002.1"/>
</dbReference>
<accession>A0A8J7CDF6</accession>
<comment type="caution">
    <text evidence="1">The sequence shown here is derived from an EMBL/GenBank/DDBJ whole genome shotgun (WGS) entry which is preliminary data.</text>
</comment>
<dbReference type="AlphaFoldDB" id="A0A8J7CDF6"/>
<organism evidence="1 2">
    <name type="scientific">Phaeovibrio sulfidiphilus</name>
    <dbReference type="NCBI Taxonomy" id="1220600"/>
    <lineage>
        <taxon>Bacteria</taxon>
        <taxon>Pseudomonadati</taxon>
        <taxon>Pseudomonadota</taxon>
        <taxon>Alphaproteobacteria</taxon>
        <taxon>Rhodospirillales</taxon>
        <taxon>Rhodospirillaceae</taxon>
        <taxon>Phaeovibrio</taxon>
    </lineage>
</organism>
<proteinExistence type="predicted"/>
<gene>
    <name evidence="1" type="ORF">IHV25_04875</name>
</gene>
<reference evidence="1" key="1">
    <citation type="submission" date="2020-10" db="EMBL/GenBank/DDBJ databases">
        <title>Genome sequence of the unusual species of purple photosynthetic bacteria, Phaeovibrio sulfidiphilus DSM 23193, type strain.</title>
        <authorList>
            <person name="Kyndt J.A."/>
            <person name="Meyer T.E."/>
        </authorList>
    </citation>
    <scope>NUCLEOTIDE SEQUENCE</scope>
    <source>
        <strain evidence="1">DSM 23193</strain>
    </source>
</reference>
<protein>
    <submittedName>
        <fullName evidence="1">Uncharacterized protein</fullName>
    </submittedName>
</protein>
<evidence type="ECO:0000313" key="1">
    <source>
        <dbReference type="EMBL" id="MBE1236979.1"/>
    </source>
</evidence>
<dbReference type="Proteomes" id="UP000631034">
    <property type="component" value="Unassembled WGS sequence"/>
</dbReference>
<name>A0A8J7CDF6_9PROT</name>
<evidence type="ECO:0000313" key="2">
    <source>
        <dbReference type="Proteomes" id="UP000631034"/>
    </source>
</evidence>
<dbReference type="EMBL" id="JACZHT010000002">
    <property type="protein sequence ID" value="MBE1236979.1"/>
    <property type="molecule type" value="Genomic_DNA"/>
</dbReference>
<keyword evidence="2" id="KW-1185">Reference proteome</keyword>